<evidence type="ECO:0000313" key="3">
    <source>
        <dbReference type="EMBL" id="KAA0201456.1"/>
    </source>
</evidence>
<reference evidence="3" key="2">
    <citation type="journal article" date="2018" name="Environ. Sci. Technol.">
        <title>The Toxicogenome of Hyalella azteca: A Model for Sediment Ecotoxicology and Evolutionary Toxicology.</title>
        <authorList>
            <person name="Poynton H.C."/>
            <person name="Hasenbein S."/>
            <person name="Benoit J.B."/>
            <person name="Sepulveda M.S."/>
            <person name="Poelchau M.F."/>
            <person name="Hughes D.S.T."/>
            <person name="Murali S.C."/>
            <person name="Chen S."/>
            <person name="Glastad K.M."/>
            <person name="Goodisman M.A.D."/>
            <person name="Werren J.H."/>
            <person name="Vineis J.H."/>
            <person name="Bowen J.L."/>
            <person name="Friedrich M."/>
            <person name="Jones J."/>
            <person name="Robertson H.M."/>
            <person name="Feyereisen R."/>
            <person name="Mechler-Hickson A."/>
            <person name="Mathers N."/>
            <person name="Lee C.E."/>
            <person name="Colbourne J.K."/>
            <person name="Biales A."/>
            <person name="Johnston J.S."/>
            <person name="Wellborn G.A."/>
            <person name="Rosendale A.J."/>
            <person name="Cridge A.G."/>
            <person name="Munoz-Torres M.C."/>
            <person name="Bain P.A."/>
            <person name="Manny A.R."/>
            <person name="Major K.M."/>
            <person name="Lambert F.N."/>
            <person name="Vulpe C.D."/>
            <person name="Tuck P."/>
            <person name="Blalock B.J."/>
            <person name="Lin Y.Y."/>
            <person name="Smith M.E."/>
            <person name="Ochoa-Acuna H."/>
            <person name="Chen M.M."/>
            <person name="Childers C.P."/>
            <person name="Qu J."/>
            <person name="Dugan S."/>
            <person name="Lee S.L."/>
            <person name="Chao H."/>
            <person name="Dinh H."/>
            <person name="Han Y."/>
            <person name="Doddapaneni H."/>
            <person name="Worley K.C."/>
            <person name="Muzny D.M."/>
            <person name="Gibbs R.A."/>
            <person name="Richards S."/>
        </authorList>
    </citation>
    <scope>NUCLEOTIDE SEQUENCE</scope>
    <source>
        <strain evidence="3">HAZT.00-mixed</strain>
        <tissue evidence="3">Whole organism</tissue>
    </source>
</reference>
<dbReference type="InterPro" id="IPR016186">
    <property type="entry name" value="C-type_lectin-like/link_sf"/>
</dbReference>
<feature type="domain" description="C-type lectin" evidence="2">
    <location>
        <begin position="5"/>
        <end position="55"/>
    </location>
</feature>
<dbReference type="CDD" id="cd00037">
    <property type="entry name" value="CLECT"/>
    <property type="match status" value="1"/>
</dbReference>
<dbReference type="InterPro" id="IPR050111">
    <property type="entry name" value="C-type_lectin/snaclec_domain"/>
</dbReference>
<evidence type="ECO:0000256" key="1">
    <source>
        <dbReference type="ARBA" id="ARBA00023157"/>
    </source>
</evidence>
<proteinExistence type="predicted"/>
<dbReference type="SUPFAM" id="SSF56436">
    <property type="entry name" value="C-type lectin-like"/>
    <property type="match status" value="1"/>
</dbReference>
<sequence>MLTGYAWSDGSALDYLHWDEGEPNSQDEICVEMYYYNERVWNDKDCNNQRGYVCKAPKSVTTKKLGR</sequence>
<dbReference type="AlphaFoldDB" id="A0A6A0H6S8"/>
<accession>A0A6A0H6S8</accession>
<reference evidence="3" key="1">
    <citation type="submission" date="2014-08" db="EMBL/GenBank/DDBJ databases">
        <authorList>
            <person name="Murali S."/>
            <person name="Richards S."/>
            <person name="Bandaranaike D."/>
            <person name="Bellair M."/>
            <person name="Blankenburg K."/>
            <person name="Chao H."/>
            <person name="Dinh H."/>
            <person name="Doddapaneni H."/>
            <person name="Dugan-Rocha S."/>
            <person name="Elkadiri S."/>
            <person name="Gnanaolivu R."/>
            <person name="Hughes D."/>
            <person name="Lee S."/>
            <person name="Li M."/>
            <person name="Ming W."/>
            <person name="Munidasa M."/>
            <person name="Muniz J."/>
            <person name="Nguyen L."/>
            <person name="Osuji N."/>
            <person name="Pu L.-L."/>
            <person name="Puazo M."/>
            <person name="Skinner E."/>
            <person name="Qu C."/>
            <person name="Quiroz J."/>
            <person name="Raj R."/>
            <person name="Weissenberger G."/>
            <person name="Xin Y."/>
            <person name="Zou X."/>
            <person name="Han Y."/>
            <person name="Worley K."/>
            <person name="Muzny D."/>
            <person name="Gibbs R."/>
        </authorList>
    </citation>
    <scope>NUCLEOTIDE SEQUENCE</scope>
    <source>
        <strain evidence="3">HAZT.00-mixed</strain>
        <tissue evidence="3">Whole organism</tissue>
    </source>
</reference>
<dbReference type="EMBL" id="JQDR03005430">
    <property type="protein sequence ID" value="KAA0201456.1"/>
    <property type="molecule type" value="Genomic_DNA"/>
</dbReference>
<dbReference type="PANTHER" id="PTHR22803">
    <property type="entry name" value="MANNOSE, PHOSPHOLIPASE, LECTIN RECEPTOR RELATED"/>
    <property type="match status" value="1"/>
</dbReference>
<reference evidence="3" key="3">
    <citation type="submission" date="2019-06" db="EMBL/GenBank/DDBJ databases">
        <authorList>
            <person name="Poynton C."/>
            <person name="Hasenbein S."/>
            <person name="Benoit J.B."/>
            <person name="Sepulveda M.S."/>
            <person name="Poelchau M.F."/>
            <person name="Murali S.C."/>
            <person name="Chen S."/>
            <person name="Glastad K.M."/>
            <person name="Werren J.H."/>
            <person name="Vineis J.H."/>
            <person name="Bowen J.L."/>
            <person name="Friedrich M."/>
            <person name="Jones J."/>
            <person name="Robertson H.M."/>
            <person name="Feyereisen R."/>
            <person name="Mechler-Hickson A."/>
            <person name="Mathers N."/>
            <person name="Lee C.E."/>
            <person name="Colbourne J.K."/>
            <person name="Biales A."/>
            <person name="Johnston J.S."/>
            <person name="Wellborn G.A."/>
            <person name="Rosendale A.J."/>
            <person name="Cridge A.G."/>
            <person name="Munoz-Torres M.C."/>
            <person name="Bain P.A."/>
            <person name="Manny A.R."/>
            <person name="Major K.M."/>
            <person name="Lambert F.N."/>
            <person name="Vulpe C.D."/>
            <person name="Tuck P."/>
            <person name="Blalock B.J."/>
            <person name="Lin Y.-Y."/>
            <person name="Smith M.E."/>
            <person name="Ochoa-Acuna H."/>
            <person name="Chen M.-J.M."/>
            <person name="Childers C.P."/>
            <person name="Qu J."/>
            <person name="Dugan S."/>
            <person name="Lee S.L."/>
            <person name="Chao H."/>
            <person name="Dinh H."/>
            <person name="Han Y."/>
            <person name="Doddapaneni H."/>
            <person name="Worley K.C."/>
            <person name="Muzny D.M."/>
            <person name="Gibbs R.A."/>
            <person name="Richards S."/>
        </authorList>
    </citation>
    <scope>NUCLEOTIDE SEQUENCE</scope>
    <source>
        <strain evidence="3">HAZT.00-mixed</strain>
        <tissue evidence="3">Whole organism</tissue>
    </source>
</reference>
<name>A0A6A0H6S8_HYAAZ</name>
<keyword evidence="1" id="KW-1015">Disulfide bond</keyword>
<dbReference type="InterPro" id="IPR018378">
    <property type="entry name" value="C-type_lectin_CS"/>
</dbReference>
<dbReference type="PROSITE" id="PS00615">
    <property type="entry name" value="C_TYPE_LECTIN_1"/>
    <property type="match status" value="1"/>
</dbReference>
<evidence type="ECO:0000259" key="2">
    <source>
        <dbReference type="PROSITE" id="PS50041"/>
    </source>
</evidence>
<dbReference type="Gene3D" id="3.10.100.10">
    <property type="entry name" value="Mannose-Binding Protein A, subunit A"/>
    <property type="match status" value="1"/>
</dbReference>
<dbReference type="Proteomes" id="UP000711488">
    <property type="component" value="Unassembled WGS sequence"/>
</dbReference>
<dbReference type="PROSITE" id="PS50041">
    <property type="entry name" value="C_TYPE_LECTIN_2"/>
    <property type="match status" value="1"/>
</dbReference>
<protein>
    <recommendedName>
        <fullName evidence="2">C-type lectin domain-containing protein</fullName>
    </recommendedName>
</protein>
<dbReference type="InterPro" id="IPR001304">
    <property type="entry name" value="C-type_lectin-like"/>
</dbReference>
<organism evidence="3">
    <name type="scientific">Hyalella azteca</name>
    <name type="common">Amphipod</name>
    <dbReference type="NCBI Taxonomy" id="294128"/>
    <lineage>
        <taxon>Eukaryota</taxon>
        <taxon>Metazoa</taxon>
        <taxon>Ecdysozoa</taxon>
        <taxon>Arthropoda</taxon>
        <taxon>Crustacea</taxon>
        <taxon>Multicrustacea</taxon>
        <taxon>Malacostraca</taxon>
        <taxon>Eumalacostraca</taxon>
        <taxon>Peracarida</taxon>
        <taxon>Amphipoda</taxon>
        <taxon>Senticaudata</taxon>
        <taxon>Talitrida</taxon>
        <taxon>Talitroidea</taxon>
        <taxon>Hyalellidae</taxon>
        <taxon>Hyalella</taxon>
    </lineage>
</organism>
<dbReference type="Pfam" id="PF00059">
    <property type="entry name" value="Lectin_C"/>
    <property type="match status" value="1"/>
</dbReference>
<gene>
    <name evidence="3" type="ORF">HAZT_HAZT000478</name>
</gene>
<dbReference type="OrthoDB" id="6381385at2759"/>
<dbReference type="InterPro" id="IPR016187">
    <property type="entry name" value="CTDL_fold"/>
</dbReference>
<comment type="caution">
    <text evidence="3">The sequence shown here is derived from an EMBL/GenBank/DDBJ whole genome shotgun (WGS) entry which is preliminary data.</text>
</comment>